<sequence length="188" mass="20799">MCGGMGCSSSGRQPMPTSMARLANRFDRMIKRSSKTLSLHPSHSKSVQLPSDYSTFLATFGAGTFDDGRLSFAIADLSVASDLTAEELFAVLYDRDFRLGSEAFTGFHGIPGIIPWGHDHQETTFYWIADQNDPDRWKVAINGVADNLLVHSKSTTDFLATCLLDRVSFYSELQFDQRTLSFVPSRAG</sequence>
<accession>A0A517QVP8</accession>
<name>A0A517QVP8_9PLAN</name>
<proteinExistence type="predicted"/>
<dbReference type="KEGG" id="svp:Pan189_00820"/>
<dbReference type="InterPro" id="IPR037883">
    <property type="entry name" value="Knr4/Smi1-like_sf"/>
</dbReference>
<dbReference type="Proteomes" id="UP000317318">
    <property type="component" value="Chromosome"/>
</dbReference>
<organism evidence="1 2">
    <name type="scientific">Stratiformator vulcanicus</name>
    <dbReference type="NCBI Taxonomy" id="2527980"/>
    <lineage>
        <taxon>Bacteria</taxon>
        <taxon>Pseudomonadati</taxon>
        <taxon>Planctomycetota</taxon>
        <taxon>Planctomycetia</taxon>
        <taxon>Planctomycetales</taxon>
        <taxon>Planctomycetaceae</taxon>
        <taxon>Stratiformator</taxon>
    </lineage>
</organism>
<dbReference type="EMBL" id="CP036268">
    <property type="protein sequence ID" value="QDT35729.1"/>
    <property type="molecule type" value="Genomic_DNA"/>
</dbReference>
<protein>
    <recommendedName>
        <fullName evidence="3">Knr4/Smi1-like domain-containing protein</fullName>
    </recommendedName>
</protein>
<keyword evidence="2" id="KW-1185">Reference proteome</keyword>
<gene>
    <name evidence="1" type="ORF">Pan189_00820</name>
</gene>
<dbReference type="AlphaFoldDB" id="A0A517QVP8"/>
<evidence type="ECO:0008006" key="3">
    <source>
        <dbReference type="Google" id="ProtNLM"/>
    </source>
</evidence>
<dbReference type="SUPFAM" id="SSF160631">
    <property type="entry name" value="SMI1/KNR4-like"/>
    <property type="match status" value="1"/>
</dbReference>
<reference evidence="1 2" key="1">
    <citation type="submission" date="2019-02" db="EMBL/GenBank/DDBJ databases">
        <title>Deep-cultivation of Planctomycetes and their phenomic and genomic characterization uncovers novel biology.</title>
        <authorList>
            <person name="Wiegand S."/>
            <person name="Jogler M."/>
            <person name="Boedeker C."/>
            <person name="Pinto D."/>
            <person name="Vollmers J."/>
            <person name="Rivas-Marin E."/>
            <person name="Kohn T."/>
            <person name="Peeters S.H."/>
            <person name="Heuer A."/>
            <person name="Rast P."/>
            <person name="Oberbeckmann S."/>
            <person name="Bunk B."/>
            <person name="Jeske O."/>
            <person name="Meyerdierks A."/>
            <person name="Storesund J.E."/>
            <person name="Kallscheuer N."/>
            <person name="Luecker S."/>
            <person name="Lage O.M."/>
            <person name="Pohl T."/>
            <person name="Merkel B.J."/>
            <person name="Hornburger P."/>
            <person name="Mueller R.-W."/>
            <person name="Bruemmer F."/>
            <person name="Labrenz M."/>
            <person name="Spormann A.M."/>
            <person name="Op den Camp H."/>
            <person name="Overmann J."/>
            <person name="Amann R."/>
            <person name="Jetten M.S.M."/>
            <person name="Mascher T."/>
            <person name="Medema M.H."/>
            <person name="Devos D.P."/>
            <person name="Kaster A.-K."/>
            <person name="Ovreas L."/>
            <person name="Rohde M."/>
            <person name="Galperin M.Y."/>
            <person name="Jogler C."/>
        </authorList>
    </citation>
    <scope>NUCLEOTIDE SEQUENCE [LARGE SCALE GENOMIC DNA]</scope>
    <source>
        <strain evidence="1 2">Pan189</strain>
    </source>
</reference>
<evidence type="ECO:0000313" key="2">
    <source>
        <dbReference type="Proteomes" id="UP000317318"/>
    </source>
</evidence>
<evidence type="ECO:0000313" key="1">
    <source>
        <dbReference type="EMBL" id="QDT35729.1"/>
    </source>
</evidence>